<proteinExistence type="predicted"/>
<feature type="signal peptide" evidence="2">
    <location>
        <begin position="1"/>
        <end position="28"/>
    </location>
</feature>
<dbReference type="GO" id="GO:0006508">
    <property type="term" value="P:proteolysis"/>
    <property type="evidence" value="ECO:0007669"/>
    <property type="project" value="UniProtKB-KW"/>
</dbReference>
<evidence type="ECO:0000313" key="3">
    <source>
        <dbReference type="EMBL" id="ACS15399.1"/>
    </source>
</evidence>
<dbReference type="SUPFAM" id="SSF63446">
    <property type="entry name" value="Type I dockerin domain"/>
    <property type="match status" value="1"/>
</dbReference>
<sequence>MRTPHLTQKIPRAAAVVVLVVASSAAMAQRTVTPNYENRWHLGASAAAPTATAVFNGHVGTAPDAPNVPHGAGYAILHSRFGLPAYIGAVPAAPGADTDGDLLPDAWEETHNLDPQSDAGDDGTEGDPDNDLWTNIEELYGNSDPRNPNSAPTPVVTLLDVPTELALVVGGSPIAVEGVFLTTDSTVTLGGALCADVAVDRAHGIVTLTATAPPGTQGPADVVVVNPGKSSTDTWADAVAYTADPFASNLDTTPGAVRTWNAGSAATLHVYLPASGVTAITTPQGTELTLPAALRTGYQAGFIVVREAPLLAGLPLDRPPLTPDGFVAVTPAFDIGGLVWNGAAALEIDEPFAQSVTVTFPVTVGTPDDTMQLGYIETHLDADLSPFVAVAPEEDAALTAGPTPTAFDPGLNTVTFELNDFTAYAGLAPGANHPADVNQDSRVNAVDVQLVVNSALSLPVPYDCDINADTNVNAVDVQLVVNAALGLW</sequence>
<feature type="chain" id="PRO_5002950827" evidence="2">
    <location>
        <begin position="29"/>
        <end position="488"/>
    </location>
</feature>
<feature type="compositionally biased region" description="Acidic residues" evidence="1">
    <location>
        <begin position="119"/>
        <end position="130"/>
    </location>
</feature>
<dbReference type="Gene3D" id="2.60.40.10">
    <property type="entry name" value="Immunoglobulins"/>
    <property type="match status" value="1"/>
</dbReference>
<dbReference type="InterPro" id="IPR013783">
    <property type="entry name" value="Ig-like_fold"/>
</dbReference>
<reference evidence="3" key="1">
    <citation type="journal article" date="2010" name="FEMS Microbiol. Ecol.">
        <title>Novel lipolytic genes from the microbial metagenomic library of the South China Sea marine sediment.</title>
        <authorList>
            <person name="Hu Y."/>
            <person name="Fu C."/>
            <person name="Huang Y."/>
            <person name="Yin Y."/>
            <person name="Cheng G."/>
            <person name="Lei F."/>
            <person name="Lu N."/>
            <person name="Li J."/>
            <person name="Ashforth E.J."/>
            <person name="Zhang L."/>
            <person name="Zhu B."/>
        </authorList>
    </citation>
    <scope>NUCLEOTIDE SEQUENCE</scope>
</reference>
<name>C5HLC1_9BACT</name>
<accession>C5HLC1</accession>
<dbReference type="InterPro" id="IPR036439">
    <property type="entry name" value="Dockerin_dom_sf"/>
</dbReference>
<evidence type="ECO:0000256" key="1">
    <source>
        <dbReference type="SAM" id="MobiDB-lite"/>
    </source>
</evidence>
<keyword evidence="3" id="KW-0645">Protease</keyword>
<keyword evidence="2" id="KW-0732">Signal</keyword>
<evidence type="ECO:0000256" key="2">
    <source>
        <dbReference type="SAM" id="SignalP"/>
    </source>
</evidence>
<keyword evidence="3" id="KW-0378">Hydrolase</keyword>
<dbReference type="GO" id="GO:0000272">
    <property type="term" value="P:polysaccharide catabolic process"/>
    <property type="evidence" value="ECO:0007669"/>
    <property type="project" value="InterPro"/>
</dbReference>
<feature type="region of interest" description="Disordered" evidence="1">
    <location>
        <begin position="97"/>
        <end position="135"/>
    </location>
</feature>
<dbReference type="GO" id="GO:0008233">
    <property type="term" value="F:peptidase activity"/>
    <property type="evidence" value="ECO:0007669"/>
    <property type="project" value="UniProtKB-KW"/>
</dbReference>
<dbReference type="AlphaFoldDB" id="C5HLC1"/>
<protein>
    <submittedName>
        <fullName evidence="3">Hemagglutinin/protease</fullName>
    </submittedName>
</protein>
<organism evidence="3">
    <name type="scientific">uncultured bacterium FLS12</name>
    <dbReference type="NCBI Taxonomy" id="651659"/>
    <lineage>
        <taxon>Bacteria</taxon>
        <taxon>environmental samples</taxon>
    </lineage>
</organism>
<dbReference type="EMBL" id="FJ483464">
    <property type="protein sequence ID" value="ACS15399.1"/>
    <property type="molecule type" value="Genomic_DNA"/>
</dbReference>